<proteinExistence type="predicted"/>
<protein>
    <recommendedName>
        <fullName evidence="4">F-box domain-containing protein</fullName>
    </recommendedName>
</protein>
<evidence type="ECO:0008006" key="4">
    <source>
        <dbReference type="Google" id="ProtNLM"/>
    </source>
</evidence>
<accession>A0ABR3EUW2</accession>
<evidence type="ECO:0000313" key="3">
    <source>
        <dbReference type="Proteomes" id="UP001465976"/>
    </source>
</evidence>
<dbReference type="Proteomes" id="UP001465976">
    <property type="component" value="Unassembled WGS sequence"/>
</dbReference>
<dbReference type="EMBL" id="JBAHYK010001811">
    <property type="protein sequence ID" value="KAL0566689.1"/>
    <property type="molecule type" value="Genomic_DNA"/>
</dbReference>
<gene>
    <name evidence="2" type="ORF">V5O48_015313</name>
</gene>
<name>A0ABR3EUW2_9AGAR</name>
<evidence type="ECO:0000313" key="2">
    <source>
        <dbReference type="EMBL" id="KAL0566689.1"/>
    </source>
</evidence>
<reference evidence="2 3" key="1">
    <citation type="submission" date="2024-02" db="EMBL/GenBank/DDBJ databases">
        <title>A draft genome for the cacao thread blight pathogen Marasmius crinis-equi.</title>
        <authorList>
            <person name="Cohen S.P."/>
            <person name="Baruah I.K."/>
            <person name="Amoako-Attah I."/>
            <person name="Bukari Y."/>
            <person name="Meinhardt L.W."/>
            <person name="Bailey B.A."/>
        </authorList>
    </citation>
    <scope>NUCLEOTIDE SEQUENCE [LARGE SCALE GENOMIC DNA]</scope>
    <source>
        <strain evidence="2 3">GH-76</strain>
    </source>
</reference>
<comment type="caution">
    <text evidence="2">The sequence shown here is derived from an EMBL/GenBank/DDBJ whole genome shotgun (WGS) entry which is preliminary data.</text>
</comment>
<evidence type="ECO:0000256" key="1">
    <source>
        <dbReference type="SAM" id="MobiDB-lite"/>
    </source>
</evidence>
<feature type="region of interest" description="Disordered" evidence="1">
    <location>
        <begin position="1"/>
        <end position="26"/>
    </location>
</feature>
<sequence>MSSLSIAATSSQPPPQISPSKKTPPIMRIPTEIANAIIREVIGHNKIRVDGTLLKPLLWEADWESGVTSWATSPAPNLMHVCRAWREIVFQLPLWQELTVRLGHHGKGKVSPSKRGKTDFLDFCMRLAGEKELKLTLDICAGDQDNEDTQVDCDALTYLIRTKPRWSSFFYISTLITLPRFLIKVLDHVGDRAYEWSRFGIELRGVQVEETLVWMPRVVQRVEEMLNLTDLTMDLGEVLCDGGDDEVWDWRDAIPSSVVSGLSSRVRILDLRCEPAVAWKVIGWFPELLMVRLRLWFDEPERSESFEARGYADTPLQLNIEQFSVVMQKECQFGPGYGRLFDSLSFPKLRDFNVTWPRKVGRDWPLESAQADLVACVQAFVSRCTERRLNGRVYLWRPKGPQAELEFFEEKGLVANAFWGYPPWEIEEYREAGEGYYLYF</sequence>
<organism evidence="2 3">
    <name type="scientific">Marasmius crinis-equi</name>
    <dbReference type="NCBI Taxonomy" id="585013"/>
    <lineage>
        <taxon>Eukaryota</taxon>
        <taxon>Fungi</taxon>
        <taxon>Dikarya</taxon>
        <taxon>Basidiomycota</taxon>
        <taxon>Agaricomycotina</taxon>
        <taxon>Agaricomycetes</taxon>
        <taxon>Agaricomycetidae</taxon>
        <taxon>Agaricales</taxon>
        <taxon>Marasmiineae</taxon>
        <taxon>Marasmiaceae</taxon>
        <taxon>Marasmius</taxon>
    </lineage>
</organism>
<keyword evidence="3" id="KW-1185">Reference proteome</keyword>